<feature type="transmembrane region" description="Helical" evidence="1">
    <location>
        <begin position="6"/>
        <end position="25"/>
    </location>
</feature>
<evidence type="ECO:0000256" key="1">
    <source>
        <dbReference type="SAM" id="Phobius"/>
    </source>
</evidence>
<keyword evidence="1" id="KW-0812">Transmembrane</keyword>
<evidence type="ECO:0000313" key="2">
    <source>
        <dbReference type="EMBL" id="SUQ15816.1"/>
    </source>
</evidence>
<evidence type="ECO:0000313" key="3">
    <source>
        <dbReference type="Proteomes" id="UP000254051"/>
    </source>
</evidence>
<feature type="transmembrane region" description="Helical" evidence="1">
    <location>
        <begin position="54"/>
        <end position="78"/>
    </location>
</feature>
<dbReference type="OrthoDB" id="1770908at2"/>
<keyword evidence="1" id="KW-0472">Membrane</keyword>
<accession>A0A315ZRA1</accession>
<dbReference type="Proteomes" id="UP000254051">
    <property type="component" value="Unassembled WGS sequence"/>
</dbReference>
<organism evidence="2 3">
    <name type="scientific">Faecalicatena contorta</name>
    <dbReference type="NCBI Taxonomy" id="39482"/>
    <lineage>
        <taxon>Bacteria</taxon>
        <taxon>Bacillati</taxon>
        <taxon>Bacillota</taxon>
        <taxon>Clostridia</taxon>
        <taxon>Lachnospirales</taxon>
        <taxon>Lachnospiraceae</taxon>
        <taxon>Faecalicatena</taxon>
    </lineage>
</organism>
<dbReference type="RefSeq" id="WP_109713970.1">
    <property type="nucleotide sequence ID" value="NZ_QGDS01000016.1"/>
</dbReference>
<keyword evidence="1" id="KW-1133">Transmembrane helix</keyword>
<feature type="transmembrane region" description="Helical" evidence="1">
    <location>
        <begin position="30"/>
        <end position="48"/>
    </location>
</feature>
<reference evidence="3" key="1">
    <citation type="submission" date="2017-07" db="EMBL/GenBank/DDBJ databases">
        <authorList>
            <person name="Varghese N."/>
            <person name="Submissions S."/>
        </authorList>
    </citation>
    <scope>NUCLEOTIDE SEQUENCE [LARGE SCALE GENOMIC DNA]</scope>
    <source>
        <strain evidence="3">NLAE-zl-C134</strain>
    </source>
</reference>
<proteinExistence type="predicted"/>
<dbReference type="EMBL" id="UHJJ01000016">
    <property type="protein sequence ID" value="SUQ15816.1"/>
    <property type="molecule type" value="Genomic_DNA"/>
</dbReference>
<dbReference type="AlphaFoldDB" id="A0A315ZRA1"/>
<gene>
    <name evidence="2" type="ORF">SAMN05216529_11678</name>
</gene>
<name>A0A315ZRA1_9FIRM</name>
<keyword evidence="3" id="KW-1185">Reference proteome</keyword>
<sequence>MAYTAMISLGFTVVLLLLSLIFKIAGKLRLTLPILYFLLIATVLNRWAAAHERLALVILFALVALSVISWLFSLRSYLQERRYYKAMNDDISWQIQRARQRGIPLNQVHFDSQGNMRYNDTDEIVE</sequence>
<protein>
    <submittedName>
        <fullName evidence="2">Uncharacterized protein</fullName>
    </submittedName>
</protein>